<dbReference type="EMBL" id="CAICTM010002223">
    <property type="protein sequence ID" value="CAB9528433.1"/>
    <property type="molecule type" value="Genomic_DNA"/>
</dbReference>
<proteinExistence type="predicted"/>
<keyword evidence="2" id="KW-1185">Reference proteome</keyword>
<gene>
    <name evidence="1" type="ORF">SEMRO_2225_G319780.1</name>
</gene>
<comment type="caution">
    <text evidence="1">The sequence shown here is derived from an EMBL/GenBank/DDBJ whole genome shotgun (WGS) entry which is preliminary data.</text>
</comment>
<reference evidence="1" key="1">
    <citation type="submission" date="2020-06" db="EMBL/GenBank/DDBJ databases">
        <authorList>
            <consortium name="Plant Systems Biology data submission"/>
        </authorList>
    </citation>
    <scope>NUCLEOTIDE SEQUENCE</scope>
    <source>
        <strain evidence="1">D6</strain>
    </source>
</reference>
<name>A0A9N8HZB4_9STRA</name>
<accession>A0A9N8HZB4</accession>
<dbReference type="AlphaFoldDB" id="A0A9N8HZB4"/>
<sequence>MAIPSNAATIINSSTATATRRRAATAATLVRPAIRSGFRQFSKRATARRLQQQKQLTSLKSSFGNVVTNNSGSGSGSNGSDKTDWISVISWLALETALDSFVGGFLSGYVLGSTVDATKRIYRHLVTTSTSTTTSTTSHLQEILPYAHVTQFTQQTLQVHRVGIAWAKEWAVISALFCACRILVTVVASTHGVTCQDNGRTWLQQTLETIQNEDSNENAWNTIGGSALAGAILSRPDNTPFLRLLQNHKVVIMTMARGAILYGGTMFLLHPSLWWNYTGRASIHPKTN</sequence>
<dbReference type="Proteomes" id="UP001153069">
    <property type="component" value="Unassembled WGS sequence"/>
</dbReference>
<evidence type="ECO:0000313" key="1">
    <source>
        <dbReference type="EMBL" id="CAB9528433.1"/>
    </source>
</evidence>
<evidence type="ECO:0000313" key="2">
    <source>
        <dbReference type="Proteomes" id="UP001153069"/>
    </source>
</evidence>
<organism evidence="1 2">
    <name type="scientific">Seminavis robusta</name>
    <dbReference type="NCBI Taxonomy" id="568900"/>
    <lineage>
        <taxon>Eukaryota</taxon>
        <taxon>Sar</taxon>
        <taxon>Stramenopiles</taxon>
        <taxon>Ochrophyta</taxon>
        <taxon>Bacillariophyta</taxon>
        <taxon>Bacillariophyceae</taxon>
        <taxon>Bacillariophycidae</taxon>
        <taxon>Naviculales</taxon>
        <taxon>Naviculaceae</taxon>
        <taxon>Seminavis</taxon>
    </lineage>
</organism>
<protein>
    <submittedName>
        <fullName evidence="1">Uncharacterized protein</fullName>
    </submittedName>
</protein>